<dbReference type="OrthoDB" id="2920197at2"/>
<dbReference type="AlphaFoldDB" id="A0A5J5HQA2"/>
<evidence type="ECO:0000313" key="1">
    <source>
        <dbReference type="EMBL" id="KAA9023943.1"/>
    </source>
</evidence>
<protein>
    <submittedName>
        <fullName evidence="1">DUF3219 family protein</fullName>
    </submittedName>
</protein>
<evidence type="ECO:0000313" key="2">
    <source>
        <dbReference type="Proteomes" id="UP000326671"/>
    </source>
</evidence>
<sequence length="94" mass="10895">MAEEIILNNTKINVHRFEHRKVDHLHEISVGFEVTSEQYHDIATLLYEGTFDVQVPEEALTFRGTIRQYSTSISNLYEEGQVGDYSLTLLEVKH</sequence>
<proteinExistence type="predicted"/>
<dbReference type="Gene3D" id="2.40.30.80">
    <property type="entry name" value="YkvR-like"/>
    <property type="match status" value="1"/>
</dbReference>
<dbReference type="Proteomes" id="UP000326671">
    <property type="component" value="Unassembled WGS sequence"/>
</dbReference>
<dbReference type="InterPro" id="IPR023105">
    <property type="entry name" value="YkvR-like_sf"/>
</dbReference>
<dbReference type="EMBL" id="VYKL01000018">
    <property type="protein sequence ID" value="KAA9023943.1"/>
    <property type="molecule type" value="Genomic_DNA"/>
</dbReference>
<dbReference type="SUPFAM" id="SSF159173">
    <property type="entry name" value="YkvR-like"/>
    <property type="match status" value="1"/>
</dbReference>
<comment type="caution">
    <text evidence="1">The sequence shown here is derived from an EMBL/GenBank/DDBJ whole genome shotgun (WGS) entry which is preliminary data.</text>
</comment>
<dbReference type="InterPro" id="IPR021596">
    <property type="entry name" value="DUF3219"/>
</dbReference>
<dbReference type="RefSeq" id="WP_150440343.1">
    <property type="nucleotide sequence ID" value="NZ_VYKL01000018.1"/>
</dbReference>
<reference evidence="1 2" key="1">
    <citation type="submission" date="2019-09" db="EMBL/GenBank/DDBJ databases">
        <title>Whole genome sequences of isolates from the Mars Exploration Rovers.</title>
        <authorList>
            <person name="Seuylemezian A."/>
            <person name="Vaishampayan P."/>
        </authorList>
    </citation>
    <scope>NUCLEOTIDE SEQUENCE [LARGE SCALE GENOMIC DNA]</scope>
    <source>
        <strain evidence="1 2">MER_TA_151</strain>
    </source>
</reference>
<name>A0A5J5HQA2_9BACI</name>
<keyword evidence="2" id="KW-1185">Reference proteome</keyword>
<dbReference type="Pfam" id="PF11514">
    <property type="entry name" value="DUF3219"/>
    <property type="match status" value="1"/>
</dbReference>
<accession>A0A5J5HQA2</accession>
<gene>
    <name evidence="1" type="ORF">F4V44_12465</name>
</gene>
<organism evidence="1 2">
    <name type="scientific">Niallia endozanthoxylica</name>
    <dbReference type="NCBI Taxonomy" id="2036016"/>
    <lineage>
        <taxon>Bacteria</taxon>
        <taxon>Bacillati</taxon>
        <taxon>Bacillota</taxon>
        <taxon>Bacilli</taxon>
        <taxon>Bacillales</taxon>
        <taxon>Bacillaceae</taxon>
        <taxon>Niallia</taxon>
    </lineage>
</organism>